<feature type="transmembrane region" description="Helical" evidence="6">
    <location>
        <begin position="88"/>
        <end position="107"/>
    </location>
</feature>
<comment type="subcellular location">
    <subcellularLocation>
        <location evidence="1">Membrane</location>
        <topology evidence="1">Multi-pass membrane protein</topology>
    </subcellularLocation>
</comment>
<keyword evidence="4 6" id="KW-1133">Transmembrane helix</keyword>
<keyword evidence="3 6" id="KW-0812">Transmembrane</keyword>
<protein>
    <submittedName>
        <fullName evidence="7">Integral membrane family protein</fullName>
    </submittedName>
</protein>
<gene>
    <name evidence="7" type="ORF">BDQ12DRAFT_610890</name>
</gene>
<dbReference type="PANTHER" id="PTHR13353">
    <property type="entry name" value="TRANSMEMBRANE PROTEIN 19"/>
    <property type="match status" value="1"/>
</dbReference>
<dbReference type="PANTHER" id="PTHR13353:SF5">
    <property type="entry name" value="TRANSMEMBRANE PROTEIN 19"/>
    <property type="match status" value="1"/>
</dbReference>
<dbReference type="AlphaFoldDB" id="A0A5C3LTY2"/>
<evidence type="ECO:0000256" key="1">
    <source>
        <dbReference type="ARBA" id="ARBA00004141"/>
    </source>
</evidence>
<dbReference type="OrthoDB" id="30881at2759"/>
<evidence type="ECO:0000313" key="7">
    <source>
        <dbReference type="EMBL" id="TFK35853.1"/>
    </source>
</evidence>
<dbReference type="STRING" id="68775.A0A5C3LTY2"/>
<keyword evidence="5 6" id="KW-0472">Membrane</keyword>
<evidence type="ECO:0000256" key="5">
    <source>
        <dbReference type="ARBA" id="ARBA00023136"/>
    </source>
</evidence>
<name>A0A5C3LTY2_9AGAR</name>
<sequence length="271" mass="27814">MTTLPIVPLALATLLSVHGYRKKSLSPSGAAAAFVVGLLMMSGGTIVFGVALIGFYLTGSRATKYGKKRKAQLEDGFHEAGYRTGWQVMCNSAAAFVAAFVWNVLFFPSGPQGMLAGLLNVNVAGALGLRKGSIPTYDSKTWCPTDGAVADGWSRALLHFACCLGDTLASELGILSRSQPRLITTFRPVPPGTNGAMSVGGTIASVVGGLIVGALVGGTLVLENAACGVGVLVETVGWGMAAGGIGSLVSDTTITGMESDTDTKYYDAVID</sequence>
<reference evidence="7 8" key="1">
    <citation type="journal article" date="2019" name="Nat. Ecol. Evol.">
        <title>Megaphylogeny resolves global patterns of mushroom evolution.</title>
        <authorList>
            <person name="Varga T."/>
            <person name="Krizsan K."/>
            <person name="Foldi C."/>
            <person name="Dima B."/>
            <person name="Sanchez-Garcia M."/>
            <person name="Sanchez-Ramirez S."/>
            <person name="Szollosi G.J."/>
            <person name="Szarkandi J.G."/>
            <person name="Papp V."/>
            <person name="Albert L."/>
            <person name="Andreopoulos W."/>
            <person name="Angelini C."/>
            <person name="Antonin V."/>
            <person name="Barry K.W."/>
            <person name="Bougher N.L."/>
            <person name="Buchanan P."/>
            <person name="Buyck B."/>
            <person name="Bense V."/>
            <person name="Catcheside P."/>
            <person name="Chovatia M."/>
            <person name="Cooper J."/>
            <person name="Damon W."/>
            <person name="Desjardin D."/>
            <person name="Finy P."/>
            <person name="Geml J."/>
            <person name="Haridas S."/>
            <person name="Hughes K."/>
            <person name="Justo A."/>
            <person name="Karasinski D."/>
            <person name="Kautmanova I."/>
            <person name="Kiss B."/>
            <person name="Kocsube S."/>
            <person name="Kotiranta H."/>
            <person name="LaButti K.M."/>
            <person name="Lechner B.E."/>
            <person name="Liimatainen K."/>
            <person name="Lipzen A."/>
            <person name="Lukacs Z."/>
            <person name="Mihaltcheva S."/>
            <person name="Morgado L.N."/>
            <person name="Niskanen T."/>
            <person name="Noordeloos M.E."/>
            <person name="Ohm R.A."/>
            <person name="Ortiz-Santana B."/>
            <person name="Ovrebo C."/>
            <person name="Racz N."/>
            <person name="Riley R."/>
            <person name="Savchenko A."/>
            <person name="Shiryaev A."/>
            <person name="Soop K."/>
            <person name="Spirin V."/>
            <person name="Szebenyi C."/>
            <person name="Tomsovsky M."/>
            <person name="Tulloss R.E."/>
            <person name="Uehling J."/>
            <person name="Grigoriev I.V."/>
            <person name="Vagvolgyi C."/>
            <person name="Papp T."/>
            <person name="Martin F.M."/>
            <person name="Miettinen O."/>
            <person name="Hibbett D.S."/>
            <person name="Nagy L.G."/>
        </authorList>
    </citation>
    <scope>NUCLEOTIDE SEQUENCE [LARGE SCALE GENOMIC DNA]</scope>
    <source>
        <strain evidence="7 8">CBS 166.37</strain>
    </source>
</reference>
<comment type="similarity">
    <text evidence="2">Belongs to the TMEM19 family.</text>
</comment>
<dbReference type="EMBL" id="ML213618">
    <property type="protein sequence ID" value="TFK35853.1"/>
    <property type="molecule type" value="Genomic_DNA"/>
</dbReference>
<dbReference type="Pfam" id="PF01940">
    <property type="entry name" value="DUF92"/>
    <property type="match status" value="1"/>
</dbReference>
<organism evidence="7 8">
    <name type="scientific">Crucibulum laeve</name>
    <dbReference type="NCBI Taxonomy" id="68775"/>
    <lineage>
        <taxon>Eukaryota</taxon>
        <taxon>Fungi</taxon>
        <taxon>Dikarya</taxon>
        <taxon>Basidiomycota</taxon>
        <taxon>Agaricomycotina</taxon>
        <taxon>Agaricomycetes</taxon>
        <taxon>Agaricomycetidae</taxon>
        <taxon>Agaricales</taxon>
        <taxon>Agaricineae</taxon>
        <taxon>Nidulariaceae</taxon>
        <taxon>Crucibulum</taxon>
    </lineage>
</organism>
<dbReference type="InterPro" id="IPR002794">
    <property type="entry name" value="DUF92_TMEM19"/>
</dbReference>
<evidence type="ECO:0000256" key="6">
    <source>
        <dbReference type="SAM" id="Phobius"/>
    </source>
</evidence>
<evidence type="ECO:0000256" key="2">
    <source>
        <dbReference type="ARBA" id="ARBA00009012"/>
    </source>
</evidence>
<evidence type="ECO:0000313" key="8">
    <source>
        <dbReference type="Proteomes" id="UP000308652"/>
    </source>
</evidence>
<dbReference type="GO" id="GO:0016020">
    <property type="term" value="C:membrane"/>
    <property type="evidence" value="ECO:0007669"/>
    <property type="project" value="UniProtKB-SubCell"/>
</dbReference>
<keyword evidence="8" id="KW-1185">Reference proteome</keyword>
<feature type="transmembrane region" description="Helical" evidence="6">
    <location>
        <begin position="29"/>
        <end position="59"/>
    </location>
</feature>
<evidence type="ECO:0000256" key="4">
    <source>
        <dbReference type="ARBA" id="ARBA00022989"/>
    </source>
</evidence>
<accession>A0A5C3LTY2</accession>
<dbReference type="Proteomes" id="UP000308652">
    <property type="component" value="Unassembled WGS sequence"/>
</dbReference>
<proteinExistence type="inferred from homology"/>
<evidence type="ECO:0000256" key="3">
    <source>
        <dbReference type="ARBA" id="ARBA00022692"/>
    </source>
</evidence>